<keyword evidence="2 6" id="KW-0812">Transmembrane</keyword>
<feature type="transmembrane region" description="Helical" evidence="6">
    <location>
        <begin position="632"/>
        <end position="652"/>
    </location>
</feature>
<dbReference type="InterPro" id="IPR000326">
    <property type="entry name" value="PAP2/HPO"/>
</dbReference>
<organism evidence="9 11">
    <name type="scientific">Adineta steineri</name>
    <dbReference type="NCBI Taxonomy" id="433720"/>
    <lineage>
        <taxon>Eukaryota</taxon>
        <taxon>Metazoa</taxon>
        <taxon>Spiralia</taxon>
        <taxon>Gnathifera</taxon>
        <taxon>Rotifera</taxon>
        <taxon>Eurotatoria</taxon>
        <taxon>Bdelloidea</taxon>
        <taxon>Adinetida</taxon>
        <taxon>Adinetidae</taxon>
        <taxon>Adineta</taxon>
    </lineage>
</organism>
<proteinExistence type="predicted"/>
<dbReference type="Proteomes" id="UP000663832">
    <property type="component" value="Unassembled WGS sequence"/>
</dbReference>
<feature type="domain" description="Phosphatidic acid phosphatase type 2/haloperoxidase" evidence="7">
    <location>
        <begin position="661"/>
        <end position="798"/>
    </location>
</feature>
<evidence type="ECO:0000313" key="8">
    <source>
        <dbReference type="EMBL" id="CAF0903732.1"/>
    </source>
</evidence>
<dbReference type="SMART" id="SM00014">
    <property type="entry name" value="acidPPc"/>
    <property type="match status" value="1"/>
</dbReference>
<feature type="transmembrane region" description="Helical" evidence="6">
    <location>
        <begin position="755"/>
        <end position="773"/>
    </location>
</feature>
<feature type="transmembrane region" description="Helical" evidence="6">
    <location>
        <begin position="730"/>
        <end position="748"/>
    </location>
</feature>
<feature type="transmembrane region" description="Helical" evidence="6">
    <location>
        <begin position="664"/>
        <end position="682"/>
    </location>
</feature>
<evidence type="ECO:0000313" key="10">
    <source>
        <dbReference type="Proteomes" id="UP000663832"/>
    </source>
</evidence>
<comment type="subcellular location">
    <subcellularLocation>
        <location evidence="1">Membrane</location>
        <topology evidence="1">Multi-pass membrane protein</topology>
    </subcellularLocation>
</comment>
<keyword evidence="3 6" id="KW-1133">Transmembrane helix</keyword>
<protein>
    <recommendedName>
        <fullName evidence="7">Phosphatidic acid phosphatase type 2/haloperoxidase domain-containing protein</fullName>
    </recommendedName>
</protein>
<evidence type="ECO:0000256" key="6">
    <source>
        <dbReference type="SAM" id="Phobius"/>
    </source>
</evidence>
<feature type="transmembrane region" description="Helical" evidence="6">
    <location>
        <begin position="779"/>
        <end position="800"/>
    </location>
</feature>
<dbReference type="AlphaFoldDB" id="A0A814D4N3"/>
<gene>
    <name evidence="9" type="ORF">BJG266_LOCUS13171</name>
    <name evidence="8" type="ORF">QVE165_LOCUS9620</name>
</gene>
<dbReference type="Proteomes" id="UP000663877">
    <property type="component" value="Unassembled WGS sequence"/>
</dbReference>
<feature type="compositionally biased region" description="Polar residues" evidence="5">
    <location>
        <begin position="399"/>
        <end position="412"/>
    </location>
</feature>
<dbReference type="GO" id="GO:0016020">
    <property type="term" value="C:membrane"/>
    <property type="evidence" value="ECO:0007669"/>
    <property type="project" value="UniProtKB-SubCell"/>
</dbReference>
<dbReference type="InterPro" id="IPR026841">
    <property type="entry name" value="Aur1/Ipt1"/>
</dbReference>
<evidence type="ECO:0000256" key="1">
    <source>
        <dbReference type="ARBA" id="ARBA00004141"/>
    </source>
</evidence>
<evidence type="ECO:0000256" key="4">
    <source>
        <dbReference type="ARBA" id="ARBA00023136"/>
    </source>
</evidence>
<evidence type="ECO:0000256" key="2">
    <source>
        <dbReference type="ARBA" id="ARBA00022692"/>
    </source>
</evidence>
<dbReference type="PANTHER" id="PTHR31310:SF7">
    <property type="entry name" value="PA-PHOSPHATASE RELATED-FAMILY PROTEIN DDB_G0268928"/>
    <property type="match status" value="1"/>
</dbReference>
<keyword evidence="10" id="KW-1185">Reference proteome</keyword>
<evidence type="ECO:0000313" key="9">
    <source>
        <dbReference type="EMBL" id="CAF0950272.1"/>
    </source>
</evidence>
<dbReference type="EMBL" id="CAJNOI010000052">
    <property type="protein sequence ID" value="CAF0950272.1"/>
    <property type="molecule type" value="Genomic_DNA"/>
</dbReference>
<comment type="caution">
    <text evidence="9">The sequence shown here is derived from an EMBL/GenBank/DDBJ whole genome shotgun (WGS) entry which is preliminary data.</text>
</comment>
<evidence type="ECO:0000256" key="5">
    <source>
        <dbReference type="SAM" id="MobiDB-lite"/>
    </source>
</evidence>
<accession>A0A814D4N3</accession>
<sequence length="817" mass="94564">MSSISKISNQSLSSGFSSFSNERFQPILTHQTVLNIQRADINARSIFCGEQDCRLNDLRHMTNAIIDLSVVQGTRCAFERVNWTISHRNTEVSAFVVRRLNYWAQQTQIACDMSYDDAVFLQEQRIYLLFFHFSSYRDLNFVGEKQIKKPPPLTAANFGRRYRTRSLTQSGPTNLNGNRDSIPSTPTGLTYKHETPFVGLLGRTLLTSRYPQCERLYTPQTNYRRREDMYSNHVVENIEISSSDNEQLMERAKWAGVLSDSSDNELNENRVCFADTISLSKLAEMLRNNELQSTSDICEIDMVIQQSTMNVTSREQMRQFDGKSYWFHRVILDGHIQFPAGISHDANQARQLAYRHMIDVCLNNGGVKMKMLTNNRVKVVKGPKLEEQSHHNTDELDMNGNQFGIKSTTNNDESTIPLTNEHNTQNFYNNNYSSSILTLFANIKSLFHSHYKPSESYELHSNGIIKHENNNLIYHQLDIQTINDENNNDTNQNSVLLHMPSNHSNESPDNKYSFLLFFKENFISIILISLIYFSWFIFIAGISIVHILIYSVLFFLCSLSDRTRRFALAILIYLTYLLLYDALHLIPNYTVSNIHIQDIYLIEKKFFGINKNGHMITLNEYFRQNHIPLLDILTGICYLHWIPIPVAYSLYLYRYKTKRDYMDFAFTFLLTNILGFVVYYIIPAAPPWYIELYGFEFNINARGNPAGFIHFDQITGLKIFSSMYSKNANVFAAIPSLHAAYPLITVLYGSLSKRLWLHIVFVIFTLSVWFSAVYSRHHYVIDVIAGGMCAITAFVLYRIISRIPTINRWLVLYSKSI</sequence>
<evidence type="ECO:0000256" key="3">
    <source>
        <dbReference type="ARBA" id="ARBA00022989"/>
    </source>
</evidence>
<feature type="transmembrane region" description="Helical" evidence="6">
    <location>
        <begin position="522"/>
        <end position="555"/>
    </location>
</feature>
<feature type="transmembrane region" description="Helical" evidence="6">
    <location>
        <begin position="567"/>
        <end position="586"/>
    </location>
</feature>
<name>A0A814D4N3_9BILA</name>
<dbReference type="PANTHER" id="PTHR31310">
    <property type="match status" value="1"/>
</dbReference>
<dbReference type="EMBL" id="CAJNOM010000044">
    <property type="protein sequence ID" value="CAF0903732.1"/>
    <property type="molecule type" value="Genomic_DNA"/>
</dbReference>
<feature type="region of interest" description="Disordered" evidence="5">
    <location>
        <begin position="386"/>
        <end position="412"/>
    </location>
</feature>
<feature type="region of interest" description="Disordered" evidence="5">
    <location>
        <begin position="166"/>
        <end position="188"/>
    </location>
</feature>
<dbReference type="OrthoDB" id="10039667at2759"/>
<keyword evidence="4 6" id="KW-0472">Membrane</keyword>
<evidence type="ECO:0000313" key="11">
    <source>
        <dbReference type="Proteomes" id="UP000663877"/>
    </source>
</evidence>
<evidence type="ECO:0000259" key="7">
    <source>
        <dbReference type="SMART" id="SM00014"/>
    </source>
</evidence>
<dbReference type="CDD" id="cd03386">
    <property type="entry name" value="PAP2_Aur1_like"/>
    <property type="match status" value="1"/>
</dbReference>
<dbReference type="Pfam" id="PF14378">
    <property type="entry name" value="PAP2_3"/>
    <property type="match status" value="1"/>
</dbReference>
<reference evidence="9" key="1">
    <citation type="submission" date="2021-02" db="EMBL/GenBank/DDBJ databases">
        <authorList>
            <person name="Nowell W R."/>
        </authorList>
    </citation>
    <scope>NUCLEOTIDE SEQUENCE</scope>
</reference>
<dbReference type="InterPro" id="IPR052185">
    <property type="entry name" value="IPC_Synthase-Related"/>
</dbReference>